<evidence type="ECO:0000313" key="7">
    <source>
        <dbReference type="Proteomes" id="UP000024284"/>
    </source>
</evidence>
<evidence type="ECO:0000256" key="5">
    <source>
        <dbReference type="SAM" id="Phobius"/>
    </source>
</evidence>
<evidence type="ECO:0000256" key="3">
    <source>
        <dbReference type="ARBA" id="ARBA00022989"/>
    </source>
</evidence>
<keyword evidence="7" id="KW-1185">Reference proteome</keyword>
<dbReference type="PATRIC" id="fig|1219045.3.peg.2696"/>
<evidence type="ECO:0000256" key="1">
    <source>
        <dbReference type="ARBA" id="ARBA00022475"/>
    </source>
</evidence>
<accession>A0A086P826</accession>
<dbReference type="AlphaFoldDB" id="A0A086P826"/>
<dbReference type="EMBL" id="JFZA02000024">
    <property type="protein sequence ID" value="KFG89544.1"/>
    <property type="molecule type" value="Genomic_DNA"/>
</dbReference>
<protein>
    <submittedName>
        <fullName evidence="6">Membrane protein</fullName>
    </submittedName>
</protein>
<keyword evidence="1" id="KW-1003">Cell membrane</keyword>
<keyword evidence="2 5" id="KW-0812">Transmembrane</keyword>
<proteinExistence type="predicted"/>
<organism evidence="6 7">
    <name type="scientific">Sphingobium herbicidovorans (strain ATCC 700291 / DSM 11019 / CCUG 56400 / KCTC 2939 / LMG 18315 / NBRC 16415 / MH)</name>
    <name type="common">Sphingomonas herbicidovorans</name>
    <dbReference type="NCBI Taxonomy" id="1219045"/>
    <lineage>
        <taxon>Bacteria</taxon>
        <taxon>Pseudomonadati</taxon>
        <taxon>Pseudomonadota</taxon>
        <taxon>Alphaproteobacteria</taxon>
        <taxon>Sphingomonadales</taxon>
        <taxon>Sphingomonadaceae</taxon>
        <taxon>Sphingobium</taxon>
    </lineage>
</organism>
<keyword evidence="3 5" id="KW-1133">Transmembrane helix</keyword>
<sequence>MIGEIDIAGIFISPLLLCLLVAFFARLLVSRLLDAMGFYRIVWQRPLFDLALFFLLVWLAFACLRITTT</sequence>
<evidence type="ECO:0000256" key="4">
    <source>
        <dbReference type="ARBA" id="ARBA00023136"/>
    </source>
</evidence>
<evidence type="ECO:0000313" key="6">
    <source>
        <dbReference type="EMBL" id="KFG89544.1"/>
    </source>
</evidence>
<name>A0A086P826_SPHHM</name>
<evidence type="ECO:0000256" key="2">
    <source>
        <dbReference type="ARBA" id="ARBA00022692"/>
    </source>
</evidence>
<feature type="transmembrane region" description="Helical" evidence="5">
    <location>
        <begin position="50"/>
        <end position="68"/>
    </location>
</feature>
<gene>
    <name evidence="6" type="ORF">BV98_002662</name>
</gene>
<keyword evidence="4 5" id="KW-0472">Membrane</keyword>
<feature type="transmembrane region" description="Helical" evidence="5">
    <location>
        <begin position="6"/>
        <end position="29"/>
    </location>
</feature>
<comment type="caution">
    <text evidence="6">The sequence shown here is derived from an EMBL/GenBank/DDBJ whole genome shotgun (WGS) entry which is preliminary data.</text>
</comment>
<dbReference type="InterPro" id="IPR012451">
    <property type="entry name" value="DUF1656"/>
</dbReference>
<dbReference type="OrthoDB" id="7021192at2"/>
<dbReference type="Proteomes" id="UP000024284">
    <property type="component" value="Unassembled WGS sequence"/>
</dbReference>
<dbReference type="Pfam" id="PF07869">
    <property type="entry name" value="DUF1656"/>
    <property type="match status" value="1"/>
</dbReference>
<reference evidence="6" key="1">
    <citation type="submission" date="2014-08" db="EMBL/GenBank/DDBJ databases">
        <title>Draft genome sequences of Sphingobium herbicidovorans.</title>
        <authorList>
            <person name="Gan H.M."/>
            <person name="Gan H.Y."/>
            <person name="Savka M.A."/>
        </authorList>
    </citation>
    <scope>NUCLEOTIDE SEQUENCE [LARGE SCALE GENOMIC DNA]</scope>
    <source>
        <strain evidence="6">NBRC 16415</strain>
    </source>
</reference>
<dbReference type="RefSeq" id="WP_037466980.1">
    <property type="nucleotide sequence ID" value="NZ_BCZD01000033.1"/>
</dbReference>